<feature type="compositionally biased region" description="Gly residues" evidence="1">
    <location>
        <begin position="349"/>
        <end position="365"/>
    </location>
</feature>
<organism evidence="2 3">
    <name type="scientific">Mycolicibacterium pulveris</name>
    <name type="common">Mycobacterium pulveris</name>
    <dbReference type="NCBI Taxonomy" id="36813"/>
    <lineage>
        <taxon>Bacteria</taxon>
        <taxon>Bacillati</taxon>
        <taxon>Actinomycetota</taxon>
        <taxon>Actinomycetes</taxon>
        <taxon>Mycobacteriales</taxon>
        <taxon>Mycobacteriaceae</taxon>
        <taxon>Mycolicibacterium</taxon>
    </lineage>
</organism>
<dbReference type="Proteomes" id="UP000467252">
    <property type="component" value="Chromosome"/>
</dbReference>
<sequence>MDIPIRSCLSSGVAVIGVSGLVLAAVMPQQGFDESDHPAAELTAQVQLLPQPALSVLTSPLELIDRQATFHIEFVTDFLATGAELFGRIPPIAGSLLQDIATGTPLPTAVGRALRDFADVEFEAGRELVGFAEEWANFQIQFLRDLVAGLPAVIGGGPFGQLVTAALDVASQIVDGVVSFSNAVITAAETVVGKVLGDDAAATPPTPAIVDDAEPAASLSPVRADLRKVRSQMAPDEIAQSPDVAPTEATAPSDEGGVEGEQGSEGTVTAAAGKPEPAGLPRSIAEVRDTLTRAGLSARGEAGTDAVDSTDADDATPGAADGTGDTVRTRPGHVGNGHFAPGHSAAGHVGAGRSGDGHSGTGHFGIGHSDRGKPKGD</sequence>
<dbReference type="EMBL" id="AP022599">
    <property type="protein sequence ID" value="BBY78995.1"/>
    <property type="molecule type" value="Genomic_DNA"/>
</dbReference>
<evidence type="ECO:0000313" key="2">
    <source>
        <dbReference type="EMBL" id="BBY78995.1"/>
    </source>
</evidence>
<feature type="region of interest" description="Disordered" evidence="1">
    <location>
        <begin position="234"/>
        <end position="284"/>
    </location>
</feature>
<keyword evidence="3" id="KW-1185">Reference proteome</keyword>
<dbReference type="AlphaFoldDB" id="A0A7I7UCL2"/>
<feature type="region of interest" description="Disordered" evidence="1">
    <location>
        <begin position="297"/>
        <end position="377"/>
    </location>
</feature>
<feature type="compositionally biased region" description="Low complexity" evidence="1">
    <location>
        <begin position="315"/>
        <end position="326"/>
    </location>
</feature>
<proteinExistence type="predicted"/>
<protein>
    <submittedName>
        <fullName evidence="2">Uncharacterized protein</fullName>
    </submittedName>
</protein>
<feature type="compositionally biased region" description="Basic and acidic residues" evidence="1">
    <location>
        <begin position="368"/>
        <end position="377"/>
    </location>
</feature>
<accession>A0A7I7UCL2</accession>
<name>A0A7I7UCL2_MYCPV</name>
<evidence type="ECO:0000313" key="3">
    <source>
        <dbReference type="Proteomes" id="UP000467252"/>
    </source>
</evidence>
<gene>
    <name evidence="2" type="ORF">MPUL_01530</name>
</gene>
<evidence type="ECO:0000256" key="1">
    <source>
        <dbReference type="SAM" id="MobiDB-lite"/>
    </source>
</evidence>
<reference evidence="2 3" key="1">
    <citation type="journal article" date="2019" name="Emerg. Microbes Infect.">
        <title>Comprehensive subspecies identification of 175 nontuberculous mycobacteria species based on 7547 genomic profiles.</title>
        <authorList>
            <person name="Matsumoto Y."/>
            <person name="Kinjo T."/>
            <person name="Motooka D."/>
            <person name="Nabeya D."/>
            <person name="Jung N."/>
            <person name="Uechi K."/>
            <person name="Horii T."/>
            <person name="Iida T."/>
            <person name="Fujita J."/>
            <person name="Nakamura S."/>
        </authorList>
    </citation>
    <scope>NUCLEOTIDE SEQUENCE [LARGE SCALE GENOMIC DNA]</scope>
    <source>
        <strain evidence="2 3">JCM 6370</strain>
    </source>
</reference>